<name>X1RGV6_9ZZZZ</name>
<dbReference type="InterPro" id="IPR025668">
    <property type="entry name" value="Tnp_DDE_dom"/>
</dbReference>
<dbReference type="CDD" id="cd21109">
    <property type="entry name" value="SPASM"/>
    <property type="match status" value="1"/>
</dbReference>
<proteinExistence type="predicted"/>
<feature type="non-terminal residue" evidence="2">
    <location>
        <position position="1"/>
    </location>
</feature>
<comment type="caution">
    <text evidence="2">The sequence shown here is derived from an EMBL/GenBank/DDBJ whole genome shotgun (WGS) entry which is preliminary data.</text>
</comment>
<feature type="domain" description="Transposase DDE" evidence="1">
    <location>
        <begin position="143"/>
        <end position="209"/>
    </location>
</feature>
<dbReference type="PANTHER" id="PTHR33408:SF2">
    <property type="entry name" value="TRANSPOSASE DDE DOMAIN-CONTAINING PROTEIN"/>
    <property type="match status" value="1"/>
</dbReference>
<accession>X1RGV6</accession>
<dbReference type="EMBL" id="BARV01037834">
    <property type="protein sequence ID" value="GAI54824.1"/>
    <property type="molecule type" value="Genomic_DNA"/>
</dbReference>
<sequence>ERLSPQEIVAIELSDKERKNGLLKQVCEEKERAEEAVHSNDDNQLFYCGAGKTSFTIDPYGFFKLCSSLSHPDCVYDLRKGSLREAWEEFVPQIRSMQTDELQKIDEQKIKVVVPSQRQASRKEPKPFHKSNFQYDSEKDCYICPEGHFLTYRRTNKREQNKVYIISEKTICKQCPHWGVCTKSQQGRQITRLINEEVRQRLEAQYEEAESQT</sequence>
<dbReference type="AlphaFoldDB" id="X1RGV6"/>
<dbReference type="PANTHER" id="PTHR33408">
    <property type="entry name" value="TRANSPOSASE"/>
    <property type="match status" value="1"/>
</dbReference>
<reference evidence="2" key="1">
    <citation type="journal article" date="2014" name="Front. Microbiol.">
        <title>High frequency of phylogenetically diverse reductive dehalogenase-homologous genes in deep subseafloor sedimentary metagenomes.</title>
        <authorList>
            <person name="Kawai M."/>
            <person name="Futagami T."/>
            <person name="Toyoda A."/>
            <person name="Takaki Y."/>
            <person name="Nishi S."/>
            <person name="Hori S."/>
            <person name="Arai W."/>
            <person name="Tsubouchi T."/>
            <person name="Morono Y."/>
            <person name="Uchiyama I."/>
            <person name="Ito T."/>
            <person name="Fujiyama A."/>
            <person name="Inagaki F."/>
            <person name="Takami H."/>
        </authorList>
    </citation>
    <scope>NUCLEOTIDE SEQUENCE</scope>
    <source>
        <strain evidence="2">Expedition CK06-06</strain>
    </source>
</reference>
<evidence type="ECO:0000313" key="2">
    <source>
        <dbReference type="EMBL" id="GAI54824.1"/>
    </source>
</evidence>
<protein>
    <recommendedName>
        <fullName evidence="1">Transposase DDE domain-containing protein</fullName>
    </recommendedName>
</protein>
<organism evidence="2">
    <name type="scientific">marine sediment metagenome</name>
    <dbReference type="NCBI Taxonomy" id="412755"/>
    <lineage>
        <taxon>unclassified sequences</taxon>
        <taxon>metagenomes</taxon>
        <taxon>ecological metagenomes</taxon>
    </lineage>
</organism>
<gene>
    <name evidence="2" type="ORF">S06H3_58442</name>
</gene>
<feature type="non-terminal residue" evidence="2">
    <location>
        <position position="213"/>
    </location>
</feature>
<dbReference type="Pfam" id="PF13751">
    <property type="entry name" value="DDE_Tnp_1_6"/>
    <property type="match status" value="1"/>
</dbReference>
<evidence type="ECO:0000259" key="1">
    <source>
        <dbReference type="Pfam" id="PF13751"/>
    </source>
</evidence>